<dbReference type="AlphaFoldDB" id="A0A395GLT5"/>
<dbReference type="RefSeq" id="XP_025570640.1">
    <property type="nucleotide sequence ID" value="XM_025714457.1"/>
</dbReference>
<reference evidence="1 2" key="1">
    <citation type="submission" date="2018-02" db="EMBL/GenBank/DDBJ databases">
        <title>The genomes of Aspergillus section Nigri reveals drivers in fungal speciation.</title>
        <authorList>
            <consortium name="DOE Joint Genome Institute"/>
            <person name="Vesth T.C."/>
            <person name="Nybo J."/>
            <person name="Theobald S."/>
            <person name="Brandl J."/>
            <person name="Frisvad J.C."/>
            <person name="Nielsen K.F."/>
            <person name="Lyhne E.K."/>
            <person name="Kogle M.E."/>
            <person name="Kuo A."/>
            <person name="Riley R."/>
            <person name="Clum A."/>
            <person name="Nolan M."/>
            <person name="Lipzen A."/>
            <person name="Salamov A."/>
            <person name="Henrissat B."/>
            <person name="Wiebenga A."/>
            <person name="De vries R.P."/>
            <person name="Grigoriev I.V."/>
            <person name="Mortensen U.H."/>
            <person name="Andersen M.R."/>
            <person name="Baker S.E."/>
        </authorList>
    </citation>
    <scope>NUCLEOTIDE SEQUENCE [LARGE SCALE GENOMIC DNA]</scope>
    <source>
        <strain evidence="1 2">CBS 121593</strain>
    </source>
</reference>
<name>A0A395GLT5_9EURO</name>
<evidence type="ECO:0000313" key="2">
    <source>
        <dbReference type="Proteomes" id="UP000249402"/>
    </source>
</evidence>
<dbReference type="GeneID" id="37219322"/>
<sequence length="215" mass="23839">MDDGLLMKEELGAYLLDSRMTEQLLQFESWVNHSGASKDQKTPLNRRLATKATMMIEVCLGAAHFCFLYNLSLAISDSPELTNFTMDSHYWLLLSLVRGQNTYDANSPRNGCLAQTNKRPRHHQYPADNYGQTLNSQVRFCGCGSAKVGTPDYGSSGKYFHDPAISIANVVVMKLDPSSSLDRSLPGTAVPWFGKLLEKDEPNLAQLWEAKTGSA</sequence>
<keyword evidence="2" id="KW-1185">Reference proteome</keyword>
<proteinExistence type="predicted"/>
<organism evidence="1 2">
    <name type="scientific">Aspergillus ibericus CBS 121593</name>
    <dbReference type="NCBI Taxonomy" id="1448316"/>
    <lineage>
        <taxon>Eukaryota</taxon>
        <taxon>Fungi</taxon>
        <taxon>Dikarya</taxon>
        <taxon>Ascomycota</taxon>
        <taxon>Pezizomycotina</taxon>
        <taxon>Eurotiomycetes</taxon>
        <taxon>Eurotiomycetidae</taxon>
        <taxon>Eurotiales</taxon>
        <taxon>Aspergillaceae</taxon>
        <taxon>Aspergillus</taxon>
        <taxon>Aspergillus subgen. Circumdati</taxon>
    </lineage>
</organism>
<dbReference type="Proteomes" id="UP000249402">
    <property type="component" value="Unassembled WGS sequence"/>
</dbReference>
<dbReference type="EMBL" id="KZ824477">
    <property type="protein sequence ID" value="RAK96312.1"/>
    <property type="molecule type" value="Genomic_DNA"/>
</dbReference>
<evidence type="ECO:0000313" key="1">
    <source>
        <dbReference type="EMBL" id="RAK96312.1"/>
    </source>
</evidence>
<accession>A0A395GLT5</accession>
<protein>
    <submittedName>
        <fullName evidence="1">Uncharacterized protein</fullName>
    </submittedName>
</protein>
<dbReference type="VEuPathDB" id="FungiDB:BO80DRAFT_230213"/>
<gene>
    <name evidence="1" type="ORF">BO80DRAFT_230213</name>
</gene>